<sequence>MKEYKTRVQNPAEWTLGEMTELAMPRRNTRGSVDLASIMQMPVAMLTHLFDPLAFQWPSEGTRLSDVAVYMTVKFLTGSERSHRYLGDFDSNRAIHAHGSSYFQIHSRYYAPCGGVFAHHGYWVLVSPRDAYLNAVPFNNFQIGPAVGHQLEALLVDGGDRRVHTSTCRSMHYHARPNADINSLITRQTWYARDTTPDYWVSCQTDRQIVYSSFGVRFQTRHRRLQNDV</sequence>
<dbReference type="Proteomes" id="UP000184356">
    <property type="component" value="Unassembled WGS sequence"/>
</dbReference>
<reference evidence="2" key="1">
    <citation type="journal article" date="2017" name="Genome Biol.">
        <title>Comparative genomics reveals high biological diversity and specific adaptations in the industrially and medically important fungal genus Aspergillus.</title>
        <authorList>
            <person name="de Vries R.P."/>
            <person name="Riley R."/>
            <person name="Wiebenga A."/>
            <person name="Aguilar-Osorio G."/>
            <person name="Amillis S."/>
            <person name="Uchima C.A."/>
            <person name="Anderluh G."/>
            <person name="Asadollahi M."/>
            <person name="Askin M."/>
            <person name="Barry K."/>
            <person name="Battaglia E."/>
            <person name="Bayram O."/>
            <person name="Benocci T."/>
            <person name="Braus-Stromeyer S.A."/>
            <person name="Caldana C."/>
            <person name="Canovas D."/>
            <person name="Cerqueira G.C."/>
            <person name="Chen F."/>
            <person name="Chen W."/>
            <person name="Choi C."/>
            <person name="Clum A."/>
            <person name="Dos Santos R.A."/>
            <person name="Damasio A.R."/>
            <person name="Diallinas G."/>
            <person name="Emri T."/>
            <person name="Fekete E."/>
            <person name="Flipphi M."/>
            <person name="Freyberg S."/>
            <person name="Gallo A."/>
            <person name="Gournas C."/>
            <person name="Habgood R."/>
            <person name="Hainaut M."/>
            <person name="Harispe M.L."/>
            <person name="Henrissat B."/>
            <person name="Hilden K.S."/>
            <person name="Hope R."/>
            <person name="Hossain A."/>
            <person name="Karabika E."/>
            <person name="Karaffa L."/>
            <person name="Karanyi Z."/>
            <person name="Krasevec N."/>
            <person name="Kuo A."/>
            <person name="Kusch H."/>
            <person name="LaButti K."/>
            <person name="Lagendijk E.L."/>
            <person name="Lapidus A."/>
            <person name="Levasseur A."/>
            <person name="Lindquist E."/>
            <person name="Lipzen A."/>
            <person name="Logrieco A.F."/>
            <person name="MacCabe A."/>
            <person name="Maekelae M.R."/>
            <person name="Malavazi I."/>
            <person name="Melin P."/>
            <person name="Meyer V."/>
            <person name="Mielnichuk N."/>
            <person name="Miskei M."/>
            <person name="Molnar A.P."/>
            <person name="Mule G."/>
            <person name="Ngan C.Y."/>
            <person name="Orejas M."/>
            <person name="Orosz E."/>
            <person name="Ouedraogo J.P."/>
            <person name="Overkamp K.M."/>
            <person name="Park H.-S."/>
            <person name="Perrone G."/>
            <person name="Piumi F."/>
            <person name="Punt P.J."/>
            <person name="Ram A.F."/>
            <person name="Ramon A."/>
            <person name="Rauscher S."/>
            <person name="Record E."/>
            <person name="Riano-Pachon D.M."/>
            <person name="Robert V."/>
            <person name="Roehrig J."/>
            <person name="Ruller R."/>
            <person name="Salamov A."/>
            <person name="Salih N.S."/>
            <person name="Samson R.A."/>
            <person name="Sandor E."/>
            <person name="Sanguinetti M."/>
            <person name="Schuetze T."/>
            <person name="Sepcic K."/>
            <person name="Shelest E."/>
            <person name="Sherlock G."/>
            <person name="Sophianopoulou V."/>
            <person name="Squina F.M."/>
            <person name="Sun H."/>
            <person name="Susca A."/>
            <person name="Todd R.B."/>
            <person name="Tsang A."/>
            <person name="Unkles S.E."/>
            <person name="van de Wiele N."/>
            <person name="van Rossen-Uffink D."/>
            <person name="Oliveira J.V."/>
            <person name="Vesth T.C."/>
            <person name="Visser J."/>
            <person name="Yu J.-H."/>
            <person name="Zhou M."/>
            <person name="Andersen M.R."/>
            <person name="Archer D.B."/>
            <person name="Baker S.E."/>
            <person name="Benoit I."/>
            <person name="Brakhage A.A."/>
            <person name="Braus G.H."/>
            <person name="Fischer R."/>
            <person name="Frisvad J.C."/>
            <person name="Goldman G.H."/>
            <person name="Houbraken J."/>
            <person name="Oakley B."/>
            <person name="Pocsi I."/>
            <person name="Scazzocchio C."/>
            <person name="Seiboth B."/>
            <person name="vanKuyk P.A."/>
            <person name="Wortman J."/>
            <person name="Dyer P.S."/>
            <person name="Grigoriev I.V."/>
        </authorList>
    </citation>
    <scope>NUCLEOTIDE SEQUENCE [LARGE SCALE GENOMIC DNA]</scope>
    <source>
        <strain evidence="2">CBS 593.65</strain>
    </source>
</reference>
<keyword evidence="2" id="KW-1185">Reference proteome</keyword>
<dbReference type="RefSeq" id="XP_040698948.1">
    <property type="nucleotide sequence ID" value="XM_040840077.1"/>
</dbReference>
<organism evidence="1 2">
    <name type="scientific">Aspergillus sydowii CBS 593.65</name>
    <dbReference type="NCBI Taxonomy" id="1036612"/>
    <lineage>
        <taxon>Eukaryota</taxon>
        <taxon>Fungi</taxon>
        <taxon>Dikarya</taxon>
        <taxon>Ascomycota</taxon>
        <taxon>Pezizomycotina</taxon>
        <taxon>Eurotiomycetes</taxon>
        <taxon>Eurotiomycetidae</taxon>
        <taxon>Eurotiales</taxon>
        <taxon>Aspergillaceae</taxon>
        <taxon>Aspergillus</taxon>
        <taxon>Aspergillus subgen. Nidulantes</taxon>
    </lineage>
</organism>
<evidence type="ECO:0000313" key="1">
    <source>
        <dbReference type="EMBL" id="OJJ55142.1"/>
    </source>
</evidence>
<name>A0A1L9T6S1_9EURO</name>
<evidence type="ECO:0000313" key="2">
    <source>
        <dbReference type="Proteomes" id="UP000184356"/>
    </source>
</evidence>
<gene>
    <name evidence="1" type="ORF">ASPSYDRAFT_1160437</name>
</gene>
<dbReference type="STRING" id="1036612.A0A1L9T6S1"/>
<dbReference type="EMBL" id="KV878593">
    <property type="protein sequence ID" value="OJJ55142.1"/>
    <property type="molecule type" value="Genomic_DNA"/>
</dbReference>
<proteinExistence type="predicted"/>
<accession>A0A1L9T6S1</accession>
<dbReference type="VEuPathDB" id="FungiDB:ASPSYDRAFT_1160437"/>
<dbReference type="AlphaFoldDB" id="A0A1L9T6S1"/>
<dbReference type="GeneID" id="63756150"/>
<protein>
    <submittedName>
        <fullName evidence="1">Uncharacterized protein</fullName>
    </submittedName>
</protein>